<accession>A0A0P8DFA9</accession>
<dbReference type="EMBL" id="LJZR01000015">
    <property type="protein sequence ID" value="KPQ34952.1"/>
    <property type="molecule type" value="Genomic_DNA"/>
</dbReference>
<keyword evidence="3" id="KW-0677">Repeat</keyword>
<dbReference type="PATRIC" id="fig|1666911.3.peg.4616"/>
<dbReference type="Gene3D" id="1.10.1060.10">
    <property type="entry name" value="Alpha-helical ferredoxin"/>
    <property type="match status" value="1"/>
</dbReference>
<evidence type="ECO:0000256" key="3">
    <source>
        <dbReference type="ARBA" id="ARBA00022737"/>
    </source>
</evidence>
<dbReference type="PIRSF" id="PIRSF000139">
    <property type="entry name" value="Glc_ox_4Fe-4S"/>
    <property type="match status" value="1"/>
</dbReference>
<dbReference type="Pfam" id="PF13183">
    <property type="entry name" value="Fer4_8"/>
    <property type="match status" value="1"/>
</dbReference>
<dbReference type="Pfam" id="PF02754">
    <property type="entry name" value="CCG"/>
    <property type="match status" value="2"/>
</dbReference>
<dbReference type="PROSITE" id="PS00198">
    <property type="entry name" value="4FE4S_FER_1"/>
    <property type="match status" value="1"/>
</dbReference>
<gene>
    <name evidence="9" type="primary">glcF</name>
    <name evidence="9" type="ORF">HLUCCA11_12340</name>
</gene>
<feature type="region of interest" description="Disordered" evidence="7">
    <location>
        <begin position="16"/>
        <end position="36"/>
    </location>
</feature>
<comment type="catalytic activity">
    <reaction evidence="6">
        <text>glycolate + A = glyoxylate + AH2</text>
        <dbReference type="Rhea" id="RHEA:21264"/>
        <dbReference type="ChEBI" id="CHEBI:13193"/>
        <dbReference type="ChEBI" id="CHEBI:17499"/>
        <dbReference type="ChEBI" id="CHEBI:29805"/>
        <dbReference type="ChEBI" id="CHEBI:36655"/>
        <dbReference type="EC" id="1.1.99.14"/>
    </reaction>
</comment>
<dbReference type="GO" id="GO:0051539">
    <property type="term" value="F:4 iron, 4 sulfur cluster binding"/>
    <property type="evidence" value="ECO:0007669"/>
    <property type="project" value="UniProtKB-UniRule"/>
</dbReference>
<keyword evidence="2 6" id="KW-0479">Metal-binding</keyword>
<dbReference type="InterPro" id="IPR017896">
    <property type="entry name" value="4Fe4S_Fe-S-bd"/>
</dbReference>
<evidence type="ECO:0000313" key="10">
    <source>
        <dbReference type="Proteomes" id="UP000050465"/>
    </source>
</evidence>
<dbReference type="GO" id="GO:0046872">
    <property type="term" value="F:metal ion binding"/>
    <property type="evidence" value="ECO:0007669"/>
    <property type="project" value="UniProtKB-UniRule"/>
</dbReference>
<evidence type="ECO:0000256" key="6">
    <source>
        <dbReference type="PIRNR" id="PIRNR000139"/>
    </source>
</evidence>
<protein>
    <recommendedName>
        <fullName evidence="6">Glycolate oxidase iron-sulfur subunit</fullName>
        <ecNumber evidence="6">1.1.99.14</ecNumber>
    </recommendedName>
</protein>
<sequence length="464" mass="50199">MTTSTGPLKLDTSLNSSLDSSLGASPPTPQSTGFDPVNAPEQSLIDACVHCGFCLPTCPSYRVIGKENDSPRGRIYLMDAINKGEVPLSPAAVQHFDTCLGCLACTTACPSGVQYDKLIASTRPQIQRNHSRPWPQQALRQLIFSLFPYPDRIRLLLTPLALYQRLGLSKLMQASGLLNRLSPNLAAMESLLPPVTASCFADNLPELIPAQTPQKRYRVGMILGCVQRVFFTGVNEATARVLSANGCEIVVPRSQGCCSALPEHQGETAQAQALARQMIDSFEGTDVDYVIINAAGCGHTLKEYGHILADDAAYAERAQAFAAKVRDVQEFLAEAGLVSELHPLQDEPLVTVYQDACHLLHGQKISRQPRELLEKIPGLTLREPLDAALCCGSAGVYNMLQPEIATELGQMKATNLTNTGATLIASSNPGCSLQIKQALEKQGKKINLLHPMQLLDMSIRGEKL</sequence>
<comment type="function">
    <text evidence="6">Component of a complex that catalyzes the oxidation of glycolate to glyoxylate.</text>
</comment>
<evidence type="ECO:0000256" key="7">
    <source>
        <dbReference type="SAM" id="MobiDB-lite"/>
    </source>
</evidence>
<keyword evidence="6" id="KW-0813">Transport</keyword>
<dbReference type="InterPro" id="IPR004017">
    <property type="entry name" value="Cys_rich_dom"/>
</dbReference>
<dbReference type="InterPro" id="IPR017900">
    <property type="entry name" value="4Fe4S_Fe_S_CS"/>
</dbReference>
<proteinExistence type="predicted"/>
<feature type="domain" description="4Fe-4S ferredoxin-type" evidence="8">
    <location>
        <begin position="90"/>
        <end position="113"/>
    </location>
</feature>
<evidence type="ECO:0000256" key="5">
    <source>
        <dbReference type="ARBA" id="ARBA00023014"/>
    </source>
</evidence>
<comment type="catalytic activity">
    <reaction evidence="6">
        <text>(R)-lactate + A = pyruvate + AH2</text>
        <dbReference type="Rhea" id="RHEA:15089"/>
        <dbReference type="ChEBI" id="CHEBI:13193"/>
        <dbReference type="ChEBI" id="CHEBI:15361"/>
        <dbReference type="ChEBI" id="CHEBI:16004"/>
        <dbReference type="ChEBI" id="CHEBI:17499"/>
    </reaction>
</comment>
<dbReference type="PANTHER" id="PTHR32479:SF17">
    <property type="entry name" value="GLYCOLATE OXIDASE IRON-SULFUR SUBUNIT"/>
    <property type="match status" value="1"/>
</dbReference>
<evidence type="ECO:0000256" key="4">
    <source>
        <dbReference type="ARBA" id="ARBA00023004"/>
    </source>
</evidence>
<dbReference type="AlphaFoldDB" id="A0A0P8DFA9"/>
<evidence type="ECO:0000256" key="2">
    <source>
        <dbReference type="ARBA" id="ARBA00022723"/>
    </source>
</evidence>
<dbReference type="STRING" id="1666911.HLUCCA11_12340"/>
<comment type="cofactor">
    <cofactor evidence="6">
        <name>[4Fe-4S] cluster</name>
        <dbReference type="ChEBI" id="CHEBI:49883"/>
    </cofactor>
    <text evidence="6">Binds 2 [4Fe-4S] clusters.</text>
</comment>
<evidence type="ECO:0000313" key="9">
    <source>
        <dbReference type="EMBL" id="KPQ34952.1"/>
    </source>
</evidence>
<dbReference type="EC" id="1.1.99.14" evidence="6"/>
<dbReference type="Proteomes" id="UP000050465">
    <property type="component" value="Unassembled WGS sequence"/>
</dbReference>
<feature type="domain" description="4Fe-4S ferredoxin-type" evidence="8">
    <location>
        <begin position="38"/>
        <end position="69"/>
    </location>
</feature>
<reference evidence="9 10" key="1">
    <citation type="submission" date="2015-09" db="EMBL/GenBank/DDBJ databases">
        <title>Identification and resolution of microdiversity through metagenomic sequencing of parallel consortia.</title>
        <authorList>
            <person name="Nelson W.C."/>
            <person name="Romine M.F."/>
            <person name="Lindemann S.R."/>
        </authorList>
    </citation>
    <scope>NUCLEOTIDE SEQUENCE [LARGE SCALE GENOMIC DNA]</scope>
    <source>
        <strain evidence="9">Ana</strain>
    </source>
</reference>
<dbReference type="SUPFAM" id="SSF46548">
    <property type="entry name" value="alpha-helical ferredoxin"/>
    <property type="match status" value="1"/>
</dbReference>
<dbReference type="InterPro" id="IPR009051">
    <property type="entry name" value="Helical_ferredxn"/>
</dbReference>
<evidence type="ECO:0000259" key="8">
    <source>
        <dbReference type="PROSITE" id="PS51379"/>
    </source>
</evidence>
<comment type="caution">
    <text evidence="9">The sequence shown here is derived from an EMBL/GenBank/DDBJ whole genome shotgun (WGS) entry which is preliminary data.</text>
</comment>
<dbReference type="PANTHER" id="PTHR32479">
    <property type="entry name" value="GLYCOLATE OXIDASE IRON-SULFUR SUBUNIT"/>
    <property type="match status" value="1"/>
</dbReference>
<name>A0A0P8DFA9_9CYAN</name>
<keyword evidence="1 6" id="KW-0004">4Fe-4S</keyword>
<evidence type="ECO:0000256" key="1">
    <source>
        <dbReference type="ARBA" id="ARBA00022485"/>
    </source>
</evidence>
<keyword evidence="6" id="KW-0249">Electron transport</keyword>
<keyword evidence="5 6" id="KW-0411">Iron-sulfur</keyword>
<dbReference type="PROSITE" id="PS51379">
    <property type="entry name" value="4FE4S_FER_2"/>
    <property type="match status" value="2"/>
</dbReference>
<dbReference type="GO" id="GO:0019154">
    <property type="term" value="F:glycolate dehydrogenase activity"/>
    <property type="evidence" value="ECO:0007669"/>
    <property type="project" value="UniProtKB-EC"/>
</dbReference>
<dbReference type="InterPro" id="IPR012257">
    <property type="entry name" value="Glc_ox_4Fe-4S"/>
</dbReference>
<organism evidence="9 10">
    <name type="scientific">Phormidesmis priestleyi Ana</name>
    <dbReference type="NCBI Taxonomy" id="1666911"/>
    <lineage>
        <taxon>Bacteria</taxon>
        <taxon>Bacillati</taxon>
        <taxon>Cyanobacteriota</taxon>
        <taxon>Cyanophyceae</taxon>
        <taxon>Leptolyngbyales</taxon>
        <taxon>Leptolyngbyaceae</taxon>
        <taxon>Phormidesmis</taxon>
    </lineage>
</organism>
<keyword evidence="4 6" id="KW-0408">Iron</keyword>